<dbReference type="PANTHER" id="PTHR46672">
    <property type="entry name" value="OS08G0495500 PROTEIN-RELATED"/>
    <property type="match status" value="1"/>
</dbReference>
<reference evidence="2 3" key="1">
    <citation type="submission" date="2016-06" db="EMBL/GenBank/DDBJ databases">
        <title>Comparative genomics of the ectomycorrhizal sister species Rhizopogon vinicolor and Rhizopogon vesiculosus (Basidiomycota: Boletales) reveals a divergence of the mating type B locus.</title>
        <authorList>
            <consortium name="DOE Joint Genome Institute"/>
            <person name="Mujic A.B."/>
            <person name="Kuo A."/>
            <person name="Tritt A."/>
            <person name="Lipzen A."/>
            <person name="Chen C."/>
            <person name="Johnson J."/>
            <person name="Sharma A."/>
            <person name="Barry K."/>
            <person name="Grigoriev I.V."/>
            <person name="Spatafora J.W."/>
        </authorList>
    </citation>
    <scope>NUCLEOTIDE SEQUENCE [LARGE SCALE GENOMIC DNA]</scope>
    <source>
        <strain evidence="2 3">AM-OR11-026</strain>
    </source>
</reference>
<accession>A0A1B7N5N9</accession>
<proteinExistence type="predicted"/>
<gene>
    <name evidence="2" type="ORF">K503DRAFT_688117</name>
</gene>
<organism evidence="2 3">
    <name type="scientific">Rhizopogon vinicolor AM-OR11-026</name>
    <dbReference type="NCBI Taxonomy" id="1314800"/>
    <lineage>
        <taxon>Eukaryota</taxon>
        <taxon>Fungi</taxon>
        <taxon>Dikarya</taxon>
        <taxon>Basidiomycota</taxon>
        <taxon>Agaricomycotina</taxon>
        <taxon>Agaricomycetes</taxon>
        <taxon>Agaricomycetidae</taxon>
        <taxon>Boletales</taxon>
        <taxon>Suillineae</taxon>
        <taxon>Rhizopogonaceae</taxon>
        <taxon>Rhizopogon</taxon>
    </lineage>
</organism>
<dbReference type="InterPro" id="IPR011333">
    <property type="entry name" value="SKP1/BTB/POZ_sf"/>
</dbReference>
<evidence type="ECO:0000313" key="2">
    <source>
        <dbReference type="EMBL" id="OAX40168.1"/>
    </source>
</evidence>
<dbReference type="InterPro" id="IPR000210">
    <property type="entry name" value="BTB/POZ_dom"/>
</dbReference>
<dbReference type="InterPro" id="IPR044714">
    <property type="entry name" value="AtSIBP1-like"/>
</dbReference>
<dbReference type="STRING" id="1314800.A0A1B7N5N9"/>
<evidence type="ECO:0000259" key="1">
    <source>
        <dbReference type="PROSITE" id="PS50097"/>
    </source>
</evidence>
<dbReference type="Gene3D" id="3.30.710.10">
    <property type="entry name" value="Potassium Channel Kv1.1, Chain A"/>
    <property type="match status" value="1"/>
</dbReference>
<dbReference type="InParanoid" id="A0A1B7N5N9"/>
<dbReference type="Pfam" id="PF00651">
    <property type="entry name" value="BTB"/>
    <property type="match status" value="1"/>
</dbReference>
<dbReference type="OrthoDB" id="3357985at2759"/>
<feature type="domain" description="BTB" evidence="1">
    <location>
        <begin position="19"/>
        <end position="88"/>
    </location>
</feature>
<evidence type="ECO:0000313" key="3">
    <source>
        <dbReference type="Proteomes" id="UP000092154"/>
    </source>
</evidence>
<protein>
    <recommendedName>
        <fullName evidence="1">BTB domain-containing protein</fullName>
    </recommendedName>
</protein>
<dbReference type="AlphaFoldDB" id="A0A1B7N5N9"/>
<sequence>MSDDKETSTAKAPFNNPDCDIILRSSDGVDFHVFKLILSLVSPVFKDMFTLPPAESDSSVPVISVKESSTTLNCLLLLCYPATIPTFNSLKGVEDVLKAAMKYDMVVVLTRAADLVMAQFLSTNSLELYAMSCRIGWQDRIQAAATQTLKIKYLGRPSSAFAGMRSITALDYHKLLVYHHECGVAAQAVVGSLIWLKPKQSDMCM</sequence>
<dbReference type="EMBL" id="KV448222">
    <property type="protein sequence ID" value="OAX40168.1"/>
    <property type="molecule type" value="Genomic_DNA"/>
</dbReference>
<dbReference type="Proteomes" id="UP000092154">
    <property type="component" value="Unassembled WGS sequence"/>
</dbReference>
<dbReference type="SUPFAM" id="SSF54695">
    <property type="entry name" value="POZ domain"/>
    <property type="match status" value="1"/>
</dbReference>
<dbReference type="PROSITE" id="PS50097">
    <property type="entry name" value="BTB"/>
    <property type="match status" value="1"/>
</dbReference>
<keyword evidence="3" id="KW-1185">Reference proteome</keyword>
<dbReference type="SMART" id="SM00225">
    <property type="entry name" value="BTB"/>
    <property type="match status" value="1"/>
</dbReference>
<dbReference type="PANTHER" id="PTHR46672:SF1">
    <property type="entry name" value="OS08G0103600 PROTEIN"/>
    <property type="match status" value="1"/>
</dbReference>
<name>A0A1B7N5N9_9AGAM</name>